<evidence type="ECO:0000256" key="5">
    <source>
        <dbReference type="ARBA" id="ARBA00024073"/>
    </source>
</evidence>
<protein>
    <recommendedName>
        <fullName evidence="5">acetyl-CoA C-acyltransferase</fullName>
        <ecNumber evidence="5">2.3.1.16</ecNumber>
    </recommendedName>
</protein>
<evidence type="ECO:0000313" key="10">
    <source>
        <dbReference type="EMBL" id="PWB97742.1"/>
    </source>
</evidence>
<dbReference type="AlphaFoldDB" id="A0A2U1T1I6"/>
<comment type="pathway">
    <text evidence="1">Lipid metabolism.</text>
</comment>
<evidence type="ECO:0000256" key="1">
    <source>
        <dbReference type="ARBA" id="ARBA00005189"/>
    </source>
</evidence>
<dbReference type="PANTHER" id="PTHR43853">
    <property type="entry name" value="3-KETOACYL-COA THIOLASE, PEROXISOMAL"/>
    <property type="match status" value="1"/>
</dbReference>
<dbReference type="InterPro" id="IPR050215">
    <property type="entry name" value="Thiolase-like_sf_Thiolase"/>
</dbReference>
<dbReference type="InterPro" id="IPR016039">
    <property type="entry name" value="Thiolase-like"/>
</dbReference>
<dbReference type="RefSeq" id="WP_108997637.1">
    <property type="nucleotide sequence ID" value="NZ_QEEX01000001.1"/>
</dbReference>
<dbReference type="GO" id="GO:0010124">
    <property type="term" value="P:phenylacetate catabolic process"/>
    <property type="evidence" value="ECO:0007669"/>
    <property type="project" value="TreeGrafter"/>
</dbReference>
<gene>
    <name evidence="10" type="ORF">DF220_07810</name>
</gene>
<keyword evidence="11" id="KW-1185">Reference proteome</keyword>
<dbReference type="InterPro" id="IPR002155">
    <property type="entry name" value="Thiolase"/>
</dbReference>
<dbReference type="EMBL" id="QEEX01000001">
    <property type="protein sequence ID" value="PWB97742.1"/>
    <property type="molecule type" value="Genomic_DNA"/>
</dbReference>
<evidence type="ECO:0000259" key="9">
    <source>
        <dbReference type="Pfam" id="PF02803"/>
    </source>
</evidence>
<dbReference type="InterPro" id="IPR020613">
    <property type="entry name" value="Thiolase_CS"/>
</dbReference>
<dbReference type="Pfam" id="PF02803">
    <property type="entry name" value="Thiolase_C"/>
    <property type="match status" value="1"/>
</dbReference>
<dbReference type="PROSITE" id="PS00099">
    <property type="entry name" value="THIOLASE_3"/>
    <property type="match status" value="1"/>
</dbReference>
<dbReference type="PIRSF" id="PIRSF000429">
    <property type="entry name" value="Ac-CoA_Ac_transf"/>
    <property type="match status" value="1"/>
</dbReference>
<dbReference type="GO" id="GO:0006635">
    <property type="term" value="P:fatty acid beta-oxidation"/>
    <property type="evidence" value="ECO:0007669"/>
    <property type="project" value="TreeGrafter"/>
</dbReference>
<dbReference type="PROSITE" id="PS00098">
    <property type="entry name" value="THIOLASE_1"/>
    <property type="match status" value="1"/>
</dbReference>
<comment type="similarity">
    <text evidence="2 7">Belongs to the thiolase-like superfamily. Thiolase family.</text>
</comment>
<dbReference type="GO" id="GO:0005737">
    <property type="term" value="C:cytoplasm"/>
    <property type="evidence" value="ECO:0007669"/>
    <property type="project" value="UniProtKB-ARBA"/>
</dbReference>
<dbReference type="EC" id="2.3.1.16" evidence="5"/>
<dbReference type="GO" id="GO:0003988">
    <property type="term" value="F:acetyl-CoA C-acyltransferase activity"/>
    <property type="evidence" value="ECO:0007669"/>
    <property type="project" value="UniProtKB-EC"/>
</dbReference>
<accession>A0A2U1T1I6</accession>
<dbReference type="CDD" id="cd00751">
    <property type="entry name" value="thiolase"/>
    <property type="match status" value="1"/>
</dbReference>
<evidence type="ECO:0000256" key="6">
    <source>
        <dbReference type="PIRSR" id="PIRSR000429-1"/>
    </source>
</evidence>
<feature type="domain" description="Thiolase N-terminal" evidence="8">
    <location>
        <begin position="9"/>
        <end position="272"/>
    </location>
</feature>
<feature type="domain" description="Thiolase C-terminal" evidence="9">
    <location>
        <begin position="280"/>
        <end position="403"/>
    </location>
</feature>
<dbReference type="PANTHER" id="PTHR43853:SF21">
    <property type="entry name" value="STEROID 3-KETOACYL-COA THIOLASE"/>
    <property type="match status" value="1"/>
</dbReference>
<feature type="active site" description="Proton acceptor" evidence="6">
    <location>
        <position position="390"/>
    </location>
</feature>
<organism evidence="10 11">
    <name type="scientific">Homoserinimonas hongtaonis</name>
    <dbReference type="NCBI Taxonomy" id="2079791"/>
    <lineage>
        <taxon>Bacteria</taxon>
        <taxon>Bacillati</taxon>
        <taxon>Actinomycetota</taxon>
        <taxon>Actinomycetes</taxon>
        <taxon>Micrococcales</taxon>
        <taxon>Microbacteriaceae</taxon>
        <taxon>Homoserinimonas</taxon>
    </lineage>
</organism>
<dbReference type="InterPro" id="IPR020616">
    <property type="entry name" value="Thiolase_N"/>
</dbReference>
<evidence type="ECO:0000256" key="2">
    <source>
        <dbReference type="ARBA" id="ARBA00010982"/>
    </source>
</evidence>
<evidence type="ECO:0000259" key="8">
    <source>
        <dbReference type="Pfam" id="PF00108"/>
    </source>
</evidence>
<proteinExistence type="inferred from homology"/>
<evidence type="ECO:0000256" key="4">
    <source>
        <dbReference type="ARBA" id="ARBA00023315"/>
    </source>
</evidence>
<keyword evidence="3 7" id="KW-0808">Transferase</keyword>
<dbReference type="Pfam" id="PF00108">
    <property type="entry name" value="Thiolase_N"/>
    <property type="match status" value="1"/>
</dbReference>
<dbReference type="SUPFAM" id="SSF53901">
    <property type="entry name" value="Thiolase-like"/>
    <property type="match status" value="2"/>
</dbReference>
<dbReference type="NCBIfam" id="TIGR01930">
    <property type="entry name" value="AcCoA-C-Actrans"/>
    <property type="match status" value="1"/>
</dbReference>
<dbReference type="Proteomes" id="UP000244978">
    <property type="component" value="Unassembled WGS sequence"/>
</dbReference>
<dbReference type="InterPro" id="IPR020615">
    <property type="entry name" value="Thiolase_acyl_enz_int_AS"/>
</dbReference>
<dbReference type="InterPro" id="IPR020610">
    <property type="entry name" value="Thiolase_AS"/>
</dbReference>
<keyword evidence="4 7" id="KW-0012">Acyltransferase</keyword>
<feature type="active site" description="Proton acceptor" evidence="6">
    <location>
        <position position="360"/>
    </location>
</feature>
<evidence type="ECO:0000313" key="11">
    <source>
        <dbReference type="Proteomes" id="UP000244978"/>
    </source>
</evidence>
<feature type="active site" description="Acyl-thioester intermediate" evidence="6">
    <location>
        <position position="94"/>
    </location>
</feature>
<evidence type="ECO:0000256" key="7">
    <source>
        <dbReference type="RuleBase" id="RU003557"/>
    </source>
</evidence>
<evidence type="ECO:0000256" key="3">
    <source>
        <dbReference type="ARBA" id="ARBA00022679"/>
    </source>
</evidence>
<dbReference type="Gene3D" id="3.40.47.10">
    <property type="match status" value="1"/>
</dbReference>
<name>A0A2U1T1I6_9MICO</name>
<sequence>MSLNDNDAVIVSLGRTPIGRARKGGLVDVRGDELARQVIEAVLAKVPDVEIADIEDLMLGTAEPTGEQGYNLARMVAVLLGHDSLPGTTVNRFCASSIQTMRMAFHAIRSGEGDAYVVGGVESTSRFGLIAPAGNPAFDAPALRTAELMATDAEWTDPRDGGLVPDAYIQMGHTAEHVARRTGTSRADQDAFAARSQRLAAESASNGFFAREIVPVVRPDGSLFSADDSLRPSTTVESLAGLDPVFSPVGTVTAGNACPLNDGASAAVVVSAAYAKRKGLTPLAKIISTGVSGLSPEIMGLGPVESSRLALSRAGLSVADLDIVEINEAFAAQVVASARILGVDEDSQLNPFGGSIAIGHPFGATGIRLIGTLVNGLRTRDQSLGMATLCVGGGQGMAIVIERLA</sequence>
<dbReference type="InterPro" id="IPR020617">
    <property type="entry name" value="Thiolase_C"/>
</dbReference>
<dbReference type="PROSITE" id="PS00737">
    <property type="entry name" value="THIOLASE_2"/>
    <property type="match status" value="1"/>
</dbReference>
<comment type="caution">
    <text evidence="10">The sequence shown here is derived from an EMBL/GenBank/DDBJ whole genome shotgun (WGS) entry which is preliminary data.</text>
</comment>
<dbReference type="FunFam" id="3.40.47.10:FF:000013">
    <property type="entry name" value="Acetyl-CoA acetyltransferase"/>
    <property type="match status" value="1"/>
</dbReference>
<reference evidence="11" key="1">
    <citation type="submission" date="2018-04" db="EMBL/GenBank/DDBJ databases">
        <authorList>
            <person name="Liu S."/>
            <person name="Wang Z."/>
            <person name="Li J."/>
        </authorList>
    </citation>
    <scope>NUCLEOTIDE SEQUENCE [LARGE SCALE GENOMIC DNA]</scope>
    <source>
        <strain evidence="11">S1194</strain>
    </source>
</reference>